<organism evidence="1 2">
    <name type="scientific">Persea americana</name>
    <name type="common">Avocado</name>
    <dbReference type="NCBI Taxonomy" id="3435"/>
    <lineage>
        <taxon>Eukaryota</taxon>
        <taxon>Viridiplantae</taxon>
        <taxon>Streptophyta</taxon>
        <taxon>Embryophyta</taxon>
        <taxon>Tracheophyta</taxon>
        <taxon>Spermatophyta</taxon>
        <taxon>Magnoliopsida</taxon>
        <taxon>Magnoliidae</taxon>
        <taxon>Laurales</taxon>
        <taxon>Lauraceae</taxon>
        <taxon>Persea</taxon>
    </lineage>
</organism>
<name>A0ACC2MUA9_PERAE</name>
<protein>
    <submittedName>
        <fullName evidence="1">Uncharacterized protein</fullName>
    </submittedName>
</protein>
<proteinExistence type="predicted"/>
<evidence type="ECO:0000313" key="2">
    <source>
        <dbReference type="Proteomes" id="UP001234297"/>
    </source>
</evidence>
<gene>
    <name evidence="1" type="ORF">MRB53_002136</name>
</gene>
<comment type="caution">
    <text evidence="1">The sequence shown here is derived from an EMBL/GenBank/DDBJ whole genome shotgun (WGS) entry which is preliminary data.</text>
</comment>
<dbReference type="EMBL" id="CM056809">
    <property type="protein sequence ID" value="KAJ8649113.1"/>
    <property type="molecule type" value="Genomic_DNA"/>
</dbReference>
<keyword evidence="2" id="KW-1185">Reference proteome</keyword>
<evidence type="ECO:0000313" key="1">
    <source>
        <dbReference type="EMBL" id="KAJ8649113.1"/>
    </source>
</evidence>
<reference evidence="1 2" key="1">
    <citation type="journal article" date="2022" name="Hortic Res">
        <title>A haplotype resolved chromosomal level avocado genome allows analysis of novel avocado genes.</title>
        <authorList>
            <person name="Nath O."/>
            <person name="Fletcher S.J."/>
            <person name="Hayward A."/>
            <person name="Shaw L.M."/>
            <person name="Masouleh A.K."/>
            <person name="Furtado A."/>
            <person name="Henry R.J."/>
            <person name="Mitter N."/>
        </authorList>
    </citation>
    <scope>NUCLEOTIDE SEQUENCE [LARGE SCALE GENOMIC DNA]</scope>
    <source>
        <strain evidence="2">cv. Hass</strain>
    </source>
</reference>
<accession>A0ACC2MUA9</accession>
<sequence length="166" mass="19573">METHIMASRCKKGLAYLIVILLLFVAYMWRGQKDGRAKRRQPAWTDLRAKQREGLTWWREATIGIDRLWSWERGCHSRDEDSFVAQVDHKMQRGGELGLKLEMESASNGGRVKSPEERSISLKMIDCARMTIVPRRIERKRRERQHQEWKWGNGERERGEPGPNRS</sequence>
<dbReference type="Proteomes" id="UP001234297">
    <property type="component" value="Chromosome 1"/>
</dbReference>